<dbReference type="PANTHER" id="PTHR22854:SF2">
    <property type="entry name" value="INDOLE-3-GLYCEROL-PHOSPHATE SYNTHASE"/>
    <property type="match status" value="1"/>
</dbReference>
<dbReference type="InterPro" id="IPR013798">
    <property type="entry name" value="Indole-3-glycerol_P_synth_dom"/>
</dbReference>
<dbReference type="UniPathway" id="UPA00035">
    <property type="reaction ID" value="UER00043"/>
</dbReference>
<dbReference type="OrthoDB" id="9804217at2"/>
<evidence type="ECO:0000256" key="6">
    <source>
        <dbReference type="ARBA" id="ARBA00023141"/>
    </source>
</evidence>
<dbReference type="PANTHER" id="PTHR22854">
    <property type="entry name" value="TRYPTOPHAN BIOSYNTHESIS PROTEIN"/>
    <property type="match status" value="1"/>
</dbReference>
<dbReference type="GO" id="GO:0000162">
    <property type="term" value="P:L-tryptophan biosynthetic process"/>
    <property type="evidence" value="ECO:0007669"/>
    <property type="project" value="UniProtKB-UniRule"/>
</dbReference>
<proteinExistence type="inferred from homology"/>
<sequence>MNEAPDILRKILQRKAEEITERAQQLSIRELSRQVEAAPPVRSFVNAITQKIRAQQFAVIAEIKKASPSKGLLREVFDPAAIARSYEQGGATCLSVLTDRNFFQGSEANLRLARSACGLPVLRKDFIIDPYQVYEARVMGADCILLIAAALGDALMLELTQLAEHLDMDTLVEVHSAEELERALALNTPLIGINNRNLKNFETKLETTLDLLPQIPPDRLVVTESGIHSTADVMRMKEAGVYGFLVGETFMKAEEPGEKLAELFRHSERLSS</sequence>
<dbReference type="STRING" id="472759.Nhal_0681"/>
<gene>
    <name evidence="8" type="primary">trpC</name>
    <name evidence="10" type="ordered locus">Nhal_0681</name>
</gene>
<dbReference type="EC" id="4.1.1.48" evidence="8"/>
<evidence type="ECO:0000256" key="7">
    <source>
        <dbReference type="ARBA" id="ARBA00023239"/>
    </source>
</evidence>
<dbReference type="NCBIfam" id="NF001377">
    <property type="entry name" value="PRK00278.2-4"/>
    <property type="match status" value="1"/>
</dbReference>
<keyword evidence="3 8" id="KW-0028">Amino-acid biosynthesis</keyword>
<keyword evidence="7 8" id="KW-0456">Lyase</keyword>
<keyword evidence="6 8" id="KW-0057">Aromatic amino acid biosynthesis</keyword>
<protein>
    <recommendedName>
        <fullName evidence="8">Indole-3-glycerol phosphate synthase</fullName>
        <shortName evidence="8">IGPS</shortName>
        <ecNumber evidence="8">4.1.1.48</ecNumber>
    </recommendedName>
</protein>
<dbReference type="InterPro" id="IPR001468">
    <property type="entry name" value="Indole-3-GlycerolPSynthase_CS"/>
</dbReference>
<evidence type="ECO:0000256" key="5">
    <source>
        <dbReference type="ARBA" id="ARBA00022822"/>
    </source>
</evidence>
<dbReference type="AlphaFoldDB" id="D5BWY0"/>
<dbReference type="CDD" id="cd00331">
    <property type="entry name" value="IGPS"/>
    <property type="match status" value="1"/>
</dbReference>
<comment type="catalytic activity">
    <reaction evidence="1 8">
        <text>1-(2-carboxyphenylamino)-1-deoxy-D-ribulose 5-phosphate + H(+) = (1S,2R)-1-C-(indol-3-yl)glycerol 3-phosphate + CO2 + H2O</text>
        <dbReference type="Rhea" id="RHEA:23476"/>
        <dbReference type="ChEBI" id="CHEBI:15377"/>
        <dbReference type="ChEBI" id="CHEBI:15378"/>
        <dbReference type="ChEBI" id="CHEBI:16526"/>
        <dbReference type="ChEBI" id="CHEBI:58613"/>
        <dbReference type="ChEBI" id="CHEBI:58866"/>
        <dbReference type="EC" id="4.1.1.48"/>
    </reaction>
</comment>
<evidence type="ECO:0000313" key="11">
    <source>
        <dbReference type="Proteomes" id="UP000001844"/>
    </source>
</evidence>
<keyword evidence="5 8" id="KW-0822">Tryptophan biosynthesis</keyword>
<evidence type="ECO:0000259" key="9">
    <source>
        <dbReference type="Pfam" id="PF00218"/>
    </source>
</evidence>
<evidence type="ECO:0000256" key="1">
    <source>
        <dbReference type="ARBA" id="ARBA00001633"/>
    </source>
</evidence>
<evidence type="ECO:0000256" key="8">
    <source>
        <dbReference type="HAMAP-Rule" id="MF_00134"/>
    </source>
</evidence>
<dbReference type="InterPro" id="IPR013785">
    <property type="entry name" value="Aldolase_TIM"/>
</dbReference>
<evidence type="ECO:0000313" key="10">
    <source>
        <dbReference type="EMBL" id="ADE13861.1"/>
    </source>
</evidence>
<dbReference type="FunFam" id="3.20.20.70:FF:000024">
    <property type="entry name" value="Indole-3-glycerol phosphate synthase"/>
    <property type="match status" value="1"/>
</dbReference>
<dbReference type="HOGENOM" id="CLU_034247_2_0_6"/>
<dbReference type="NCBIfam" id="NF001373">
    <property type="entry name" value="PRK00278.1-6"/>
    <property type="match status" value="1"/>
</dbReference>
<dbReference type="RefSeq" id="WP_013031755.1">
    <property type="nucleotide sequence ID" value="NC_013960.1"/>
</dbReference>
<dbReference type="GO" id="GO:0004640">
    <property type="term" value="F:phosphoribosylanthranilate isomerase activity"/>
    <property type="evidence" value="ECO:0007669"/>
    <property type="project" value="TreeGrafter"/>
</dbReference>
<dbReference type="GO" id="GO:0004425">
    <property type="term" value="F:indole-3-glycerol-phosphate synthase activity"/>
    <property type="evidence" value="ECO:0007669"/>
    <property type="project" value="UniProtKB-UniRule"/>
</dbReference>
<comment type="pathway">
    <text evidence="2 8">Amino-acid biosynthesis; L-tryptophan biosynthesis; L-tryptophan from chorismate: step 4/5.</text>
</comment>
<dbReference type="NCBIfam" id="NF001370">
    <property type="entry name" value="PRK00278.1-2"/>
    <property type="match status" value="1"/>
</dbReference>
<feature type="domain" description="Indole-3-glycerol phosphate synthase" evidence="9">
    <location>
        <begin position="8"/>
        <end position="263"/>
    </location>
</feature>
<keyword evidence="4 8" id="KW-0210">Decarboxylase</keyword>
<dbReference type="HAMAP" id="MF_00134_B">
    <property type="entry name" value="IGPS_B"/>
    <property type="match status" value="1"/>
</dbReference>
<dbReference type="Pfam" id="PF00218">
    <property type="entry name" value="IGPS"/>
    <property type="match status" value="1"/>
</dbReference>
<evidence type="ECO:0000256" key="4">
    <source>
        <dbReference type="ARBA" id="ARBA00022793"/>
    </source>
</evidence>
<keyword evidence="11" id="KW-1185">Reference proteome</keyword>
<comment type="similarity">
    <text evidence="8">Belongs to the TrpC family.</text>
</comment>
<evidence type="ECO:0000256" key="2">
    <source>
        <dbReference type="ARBA" id="ARBA00004696"/>
    </source>
</evidence>
<accession>D5BWY0</accession>
<dbReference type="Proteomes" id="UP000001844">
    <property type="component" value="Chromosome"/>
</dbReference>
<evidence type="ECO:0000256" key="3">
    <source>
        <dbReference type="ARBA" id="ARBA00022605"/>
    </source>
</evidence>
<reference evidence="11" key="1">
    <citation type="submission" date="2010-04" db="EMBL/GenBank/DDBJ databases">
        <title>Complete genome sequence of Nitrosococcus halophilus Nc4, a salt-adapted, aerobic obligate ammonia-oxidizing sulfur purple bacterium.</title>
        <authorList>
            <consortium name="US DOE Joint Genome Institute"/>
            <person name="Campbell M.A."/>
            <person name="Malfatti S.A."/>
            <person name="Chain P.S.G."/>
            <person name="Heidelberg J.F."/>
            <person name="Ward B.B."/>
            <person name="Klotz M.G."/>
        </authorList>
    </citation>
    <scope>NUCLEOTIDE SEQUENCE [LARGE SCALE GENOMIC DNA]</scope>
    <source>
        <strain evidence="11">Nc4</strain>
    </source>
</reference>
<dbReference type="EMBL" id="CP001798">
    <property type="protein sequence ID" value="ADE13861.1"/>
    <property type="molecule type" value="Genomic_DNA"/>
</dbReference>
<dbReference type="InterPro" id="IPR011060">
    <property type="entry name" value="RibuloseP-bd_barrel"/>
</dbReference>
<dbReference type="Gene3D" id="3.20.20.70">
    <property type="entry name" value="Aldolase class I"/>
    <property type="match status" value="1"/>
</dbReference>
<organism evidence="10 11">
    <name type="scientific">Nitrosococcus halophilus (strain Nc4)</name>
    <dbReference type="NCBI Taxonomy" id="472759"/>
    <lineage>
        <taxon>Bacteria</taxon>
        <taxon>Pseudomonadati</taxon>
        <taxon>Pseudomonadota</taxon>
        <taxon>Gammaproteobacteria</taxon>
        <taxon>Chromatiales</taxon>
        <taxon>Chromatiaceae</taxon>
        <taxon>Nitrosococcus</taxon>
    </lineage>
</organism>
<dbReference type="KEGG" id="nhl:Nhal_0681"/>
<name>D5BWY0_NITHN</name>
<dbReference type="SUPFAM" id="SSF51366">
    <property type="entry name" value="Ribulose-phoshate binding barrel"/>
    <property type="match status" value="1"/>
</dbReference>
<dbReference type="eggNOG" id="COG0134">
    <property type="taxonomic scope" value="Bacteria"/>
</dbReference>
<dbReference type="InterPro" id="IPR045186">
    <property type="entry name" value="Indole-3-glycerol_P_synth"/>
</dbReference>
<dbReference type="PROSITE" id="PS00614">
    <property type="entry name" value="IGPS"/>
    <property type="match status" value="1"/>
</dbReference>